<reference evidence="10" key="3">
    <citation type="submission" date="2017-04" db="EMBL/GenBank/DDBJ databases">
        <title>Population genomics of picophytoplankton unveils novel chromosome hypervariability.</title>
        <authorList>
            <consortium name="DOE Joint Genome Institute"/>
            <person name="Blanc-Mathieu R."/>
            <person name="Krasovec M."/>
            <person name="Hebrard M."/>
            <person name="Yau S."/>
            <person name="Desgranges E."/>
            <person name="Martin J."/>
            <person name="Schackwitz W."/>
            <person name="Kuo A."/>
            <person name="Salin G."/>
            <person name="Donnadieu C."/>
            <person name="Desdevises Y."/>
            <person name="Sanchez-Ferandin S."/>
            <person name="Moreau H."/>
            <person name="Rivals E."/>
            <person name="Grigoriev I.V."/>
            <person name="Grimsley N."/>
            <person name="Eyre-Walker A."/>
            <person name="Piganeau G."/>
        </authorList>
    </citation>
    <scope>NUCLEOTIDE SEQUENCE [LARGE SCALE GENOMIC DNA]</scope>
    <source>
        <strain evidence="10">RCC 1115</strain>
    </source>
</reference>
<comment type="function">
    <text evidence="8">May play a role in vesicular transport from endoplasmic reticulum to Golgi.</text>
</comment>
<dbReference type="InParanoid" id="A0A090M8R6"/>
<accession>A0A090M8R6</accession>
<dbReference type="PIRSF" id="PIRSF018293">
    <property type="entry name" value="TRAPP_I_complex_Bet3"/>
    <property type="match status" value="1"/>
</dbReference>
<dbReference type="EMBL" id="KZ155780">
    <property type="protein sequence ID" value="OUS47062.1"/>
    <property type="molecule type" value="Genomic_DNA"/>
</dbReference>
<dbReference type="SUPFAM" id="SSF111126">
    <property type="entry name" value="Ligand-binding domain in the NO signalling and Golgi transport"/>
    <property type="match status" value="1"/>
</dbReference>
<dbReference type="Proteomes" id="UP000009170">
    <property type="component" value="Unassembled WGS sequence"/>
</dbReference>
<evidence type="ECO:0000256" key="4">
    <source>
        <dbReference type="ARBA" id="ARBA00022448"/>
    </source>
</evidence>
<dbReference type="OrthoDB" id="10262857at2759"/>
<name>A0A090M8R6_OSTTA</name>
<evidence type="ECO:0000313" key="9">
    <source>
        <dbReference type="EMBL" id="CEG01553.1"/>
    </source>
</evidence>
<dbReference type="PANTHER" id="PTHR13048">
    <property type="entry name" value="TRAFFICKING PROTEIN PARTICLE COMPLEX SUBUNIT 3"/>
    <property type="match status" value="1"/>
</dbReference>
<reference evidence="9 11" key="1">
    <citation type="journal article" date="2006" name="Proc. Natl. Acad. Sci. U.S.A.">
        <title>Genome analysis of the smallest free-living eukaryote Ostreococcus tauri unveils many unique features.</title>
        <authorList>
            <person name="Derelle E."/>
            <person name="Ferraz C."/>
            <person name="Rombauts S."/>
            <person name="Rouze P."/>
            <person name="Worden A.Z."/>
            <person name="Robbens S."/>
            <person name="Partensky F."/>
            <person name="Degroeve S."/>
            <person name="Echeynie S."/>
            <person name="Cooke R."/>
            <person name="Saeys Y."/>
            <person name="Wuyts J."/>
            <person name="Jabbari K."/>
            <person name="Bowler C."/>
            <person name="Panaud O."/>
            <person name="Piegu B."/>
            <person name="Ball S.G."/>
            <person name="Ral J.-P."/>
            <person name="Bouget F.-Y."/>
            <person name="Piganeau G."/>
            <person name="De Baets B."/>
            <person name="Picard A."/>
            <person name="Delseny M."/>
            <person name="Demaille J."/>
            <person name="Van de Peer Y."/>
            <person name="Moreau H."/>
        </authorList>
    </citation>
    <scope>NUCLEOTIDE SEQUENCE [LARGE SCALE GENOMIC DNA]</scope>
    <source>
        <strain evidence="9 11">OTTH0595</strain>
    </source>
</reference>
<dbReference type="InterPro" id="IPR007194">
    <property type="entry name" value="TRAPP_component"/>
</dbReference>
<organism evidence="9 11">
    <name type="scientific">Ostreococcus tauri</name>
    <name type="common">Marine green alga</name>
    <dbReference type="NCBI Taxonomy" id="70448"/>
    <lineage>
        <taxon>Eukaryota</taxon>
        <taxon>Viridiplantae</taxon>
        <taxon>Chlorophyta</taxon>
        <taxon>Mamiellophyceae</taxon>
        <taxon>Mamiellales</taxon>
        <taxon>Bathycoccaceae</taxon>
        <taxon>Ostreococcus</taxon>
    </lineage>
</organism>
<dbReference type="GO" id="GO:0005794">
    <property type="term" value="C:Golgi apparatus"/>
    <property type="evidence" value="ECO:0007669"/>
    <property type="project" value="UniProtKB-SubCell"/>
</dbReference>
<evidence type="ECO:0000256" key="3">
    <source>
        <dbReference type="ARBA" id="ARBA00006218"/>
    </source>
</evidence>
<dbReference type="GO" id="GO:0048193">
    <property type="term" value="P:Golgi vesicle transport"/>
    <property type="evidence" value="ECO:0007669"/>
    <property type="project" value="InterPro"/>
</dbReference>
<evidence type="ECO:0000313" key="11">
    <source>
        <dbReference type="Proteomes" id="UP000009170"/>
    </source>
</evidence>
<accession>A0A454Y2U3</accession>
<evidence type="ECO:0000313" key="10">
    <source>
        <dbReference type="EMBL" id="OUS47062.1"/>
    </source>
</evidence>
<comment type="subcellular location">
    <subcellularLocation>
        <location evidence="2">Endoplasmic reticulum</location>
    </subcellularLocation>
    <subcellularLocation>
        <location evidence="1 8">Golgi apparatus</location>
        <location evidence="1 8">cis-Golgi network</location>
    </subcellularLocation>
</comment>
<comment type="subunit">
    <text evidence="8">Homodimer.</text>
</comment>
<dbReference type="FunCoup" id="A0A090M8R6">
    <property type="interactions" value="2028"/>
</dbReference>
<evidence type="ECO:0000256" key="6">
    <source>
        <dbReference type="ARBA" id="ARBA00022892"/>
    </source>
</evidence>
<dbReference type="Proteomes" id="UP000195557">
    <property type="component" value="Unassembled WGS sequence"/>
</dbReference>
<keyword evidence="4 8" id="KW-0813">Transport</keyword>
<evidence type="ECO:0000256" key="5">
    <source>
        <dbReference type="ARBA" id="ARBA00022824"/>
    </source>
</evidence>
<proteinExistence type="inferred from homology"/>
<dbReference type="CDD" id="cd14942">
    <property type="entry name" value="TRAPPC3_bet3"/>
    <property type="match status" value="1"/>
</dbReference>
<dbReference type="EMBL" id="CAID01000008">
    <property type="protein sequence ID" value="CEG01553.1"/>
    <property type="molecule type" value="Genomic_DNA"/>
</dbReference>
<dbReference type="Pfam" id="PF04051">
    <property type="entry name" value="TRAPP"/>
    <property type="match status" value="1"/>
</dbReference>
<dbReference type="InterPro" id="IPR024096">
    <property type="entry name" value="NO_sig/Golgi_transp_ligand-bd"/>
</dbReference>
<reference evidence="9" key="2">
    <citation type="journal article" date="2014" name="BMC Genomics">
        <title>An improved genome of the model marine alga Ostreococcus tauri unfolds by assessing Illumina de novo assemblies.</title>
        <authorList>
            <person name="Blanc-Mathieu R."/>
            <person name="Verhelst B."/>
            <person name="Derelle E."/>
            <person name="Rombauts S."/>
            <person name="Bouget F.Y."/>
            <person name="Carre I."/>
            <person name="Chateau A."/>
            <person name="Eyre-Walker A."/>
            <person name="Grimsley N."/>
            <person name="Moreau H."/>
            <person name="Piegu B."/>
            <person name="Rivals E."/>
            <person name="Schackwitz W."/>
            <person name="Van de Peer Y."/>
            <person name="Piganeau G."/>
        </authorList>
    </citation>
    <scope>NUCLEOTIDE SEQUENCE</scope>
    <source>
        <strain evidence="9">RCC4221</strain>
    </source>
</reference>
<protein>
    <recommendedName>
        <fullName evidence="8">Trafficking protein particle complex subunit</fullName>
    </recommendedName>
</protein>
<dbReference type="InterPro" id="IPR016721">
    <property type="entry name" value="Bet3"/>
</dbReference>
<keyword evidence="7 8" id="KW-0333">Golgi apparatus</keyword>
<keyword evidence="6 8" id="KW-0931">ER-Golgi transport</keyword>
<evidence type="ECO:0000256" key="1">
    <source>
        <dbReference type="ARBA" id="ARBA00004222"/>
    </source>
</evidence>
<sequence length="193" mass="21329">MADGRRRTDPAIAGARCWQGAERCSGELFALTYGALVRQILRDREDDVDATNAALERVGRSMGTRIVEEYLSRTGAGARACRSFEDACEAVAKTALKMFLGVDARTRDWSEDVDECVIEMDTNPLAEFVELPKRYEGLCYCNALCGAIRGALEAVRVRTTCAFESDPLAGNGDKFAIRIKLVEIVPEEYPFDD</sequence>
<keyword evidence="11" id="KW-1185">Reference proteome</keyword>
<evidence type="ECO:0000256" key="7">
    <source>
        <dbReference type="ARBA" id="ARBA00023034"/>
    </source>
</evidence>
<comment type="similarity">
    <text evidence="3 8">Belongs to the TRAPP small subunits family. BET3 subfamily.</text>
</comment>
<dbReference type="AlphaFoldDB" id="A0A090M8R6"/>
<evidence type="ECO:0000256" key="2">
    <source>
        <dbReference type="ARBA" id="ARBA00004240"/>
    </source>
</evidence>
<gene>
    <name evidence="10" type="ORF">BE221DRAFT_145467</name>
    <name evidence="9" type="ORF">OT_ostta08g03190</name>
</gene>
<evidence type="ECO:0000256" key="8">
    <source>
        <dbReference type="PIRNR" id="PIRNR018293"/>
    </source>
</evidence>
<dbReference type="Gene3D" id="3.30.1380.20">
    <property type="entry name" value="Trafficking protein particle complex subunit 3"/>
    <property type="match status" value="1"/>
</dbReference>
<accession>A0A1Y5IIZ4</accession>
<dbReference type="STRING" id="70448.A0A090M8R6"/>
<dbReference type="GO" id="GO:0030008">
    <property type="term" value="C:TRAPP complex"/>
    <property type="evidence" value="ECO:0007669"/>
    <property type="project" value="InterPro"/>
</dbReference>
<keyword evidence="5" id="KW-0256">Endoplasmic reticulum</keyword>
<dbReference type="GO" id="GO:0005783">
    <property type="term" value="C:endoplasmic reticulum"/>
    <property type="evidence" value="ECO:0007669"/>
    <property type="project" value="UniProtKB-SubCell"/>
</dbReference>